<accession>A0A8H3PF22</accession>
<dbReference type="EMBL" id="CAJPDS010000122">
    <property type="protein sequence ID" value="CAF9938959.1"/>
    <property type="molecule type" value="Genomic_DNA"/>
</dbReference>
<reference evidence="2" key="1">
    <citation type="submission" date="2021-03" db="EMBL/GenBank/DDBJ databases">
        <authorList>
            <person name="Tagirdzhanova G."/>
        </authorList>
    </citation>
    <scope>NUCLEOTIDE SEQUENCE</scope>
</reference>
<organism evidence="2 3">
    <name type="scientific">Heterodermia speciosa</name>
    <dbReference type="NCBI Taxonomy" id="116794"/>
    <lineage>
        <taxon>Eukaryota</taxon>
        <taxon>Fungi</taxon>
        <taxon>Dikarya</taxon>
        <taxon>Ascomycota</taxon>
        <taxon>Pezizomycotina</taxon>
        <taxon>Lecanoromycetes</taxon>
        <taxon>OSLEUM clade</taxon>
        <taxon>Lecanoromycetidae</taxon>
        <taxon>Caliciales</taxon>
        <taxon>Physciaceae</taxon>
        <taxon>Heterodermia</taxon>
    </lineage>
</organism>
<dbReference type="AlphaFoldDB" id="A0A8H3PF22"/>
<name>A0A8H3PF22_9LECA</name>
<evidence type="ECO:0000256" key="1">
    <source>
        <dbReference type="SAM" id="MobiDB-lite"/>
    </source>
</evidence>
<proteinExistence type="predicted"/>
<comment type="caution">
    <text evidence="2">The sequence shown here is derived from an EMBL/GenBank/DDBJ whole genome shotgun (WGS) entry which is preliminary data.</text>
</comment>
<feature type="region of interest" description="Disordered" evidence="1">
    <location>
        <begin position="85"/>
        <end position="132"/>
    </location>
</feature>
<feature type="compositionally biased region" description="Pro residues" evidence="1">
    <location>
        <begin position="102"/>
        <end position="112"/>
    </location>
</feature>
<protein>
    <submittedName>
        <fullName evidence="2">Uncharacterized protein</fullName>
    </submittedName>
</protein>
<gene>
    <name evidence="2" type="ORF">HETSPECPRED_001437</name>
</gene>
<sequence>MAESPTFGPTACDHCTHRTIYASDFNSRAIYAPDFDSEDIYAYGFNSKTFYASEFEPGSTYNYHTPIFVQPRRCRRCPECDRLPQPPPVPNGLPLNLGHPGMGPPPPGPGPQGVPKAQETPTSRRGKNTEEFAGKYEHQERNIAQESKWNGMGEYMAFFKYLFPLKNMVSLWESVLATWMGSRDG</sequence>
<evidence type="ECO:0000313" key="2">
    <source>
        <dbReference type="EMBL" id="CAF9938959.1"/>
    </source>
</evidence>
<evidence type="ECO:0000313" key="3">
    <source>
        <dbReference type="Proteomes" id="UP000664521"/>
    </source>
</evidence>
<dbReference type="Proteomes" id="UP000664521">
    <property type="component" value="Unassembled WGS sequence"/>
</dbReference>
<keyword evidence="3" id="KW-1185">Reference proteome</keyword>